<evidence type="ECO:0000313" key="3">
    <source>
        <dbReference type="Proteomes" id="UP000799640"/>
    </source>
</evidence>
<dbReference type="AlphaFoldDB" id="A0A6G1HWA0"/>
<reference evidence="2" key="1">
    <citation type="journal article" date="2020" name="Stud. Mycol.">
        <title>101 Dothideomycetes genomes: a test case for predicting lifestyles and emergence of pathogens.</title>
        <authorList>
            <person name="Haridas S."/>
            <person name="Albert R."/>
            <person name="Binder M."/>
            <person name="Bloem J."/>
            <person name="Labutti K."/>
            <person name="Salamov A."/>
            <person name="Andreopoulos B."/>
            <person name="Baker S."/>
            <person name="Barry K."/>
            <person name="Bills G."/>
            <person name="Bluhm B."/>
            <person name="Cannon C."/>
            <person name="Castanera R."/>
            <person name="Culley D."/>
            <person name="Daum C."/>
            <person name="Ezra D."/>
            <person name="Gonzalez J."/>
            <person name="Henrissat B."/>
            <person name="Kuo A."/>
            <person name="Liang C."/>
            <person name="Lipzen A."/>
            <person name="Lutzoni F."/>
            <person name="Magnuson J."/>
            <person name="Mondo S."/>
            <person name="Nolan M."/>
            <person name="Ohm R."/>
            <person name="Pangilinan J."/>
            <person name="Park H.-J."/>
            <person name="Ramirez L."/>
            <person name="Alfaro M."/>
            <person name="Sun H."/>
            <person name="Tritt A."/>
            <person name="Yoshinaga Y."/>
            <person name="Zwiers L.-H."/>
            <person name="Turgeon B."/>
            <person name="Goodwin S."/>
            <person name="Spatafora J."/>
            <person name="Crous P."/>
            <person name="Grigoriev I."/>
        </authorList>
    </citation>
    <scope>NUCLEOTIDE SEQUENCE</scope>
    <source>
        <strain evidence="2">CBS 262.69</strain>
    </source>
</reference>
<evidence type="ECO:0000256" key="1">
    <source>
        <dbReference type="SAM" id="MobiDB-lite"/>
    </source>
</evidence>
<name>A0A6G1HWA0_9PEZI</name>
<evidence type="ECO:0000313" key="2">
    <source>
        <dbReference type="EMBL" id="KAF2400191.1"/>
    </source>
</evidence>
<dbReference type="Proteomes" id="UP000799640">
    <property type="component" value="Unassembled WGS sequence"/>
</dbReference>
<proteinExistence type="predicted"/>
<accession>A0A6G1HWA0</accession>
<feature type="region of interest" description="Disordered" evidence="1">
    <location>
        <begin position="28"/>
        <end position="47"/>
    </location>
</feature>
<keyword evidence="3" id="KW-1185">Reference proteome</keyword>
<dbReference type="EMBL" id="ML996695">
    <property type="protein sequence ID" value="KAF2400191.1"/>
    <property type="molecule type" value="Genomic_DNA"/>
</dbReference>
<gene>
    <name evidence="2" type="ORF">EJ06DRAFT_582077</name>
</gene>
<dbReference type="OrthoDB" id="5416609at2759"/>
<protein>
    <submittedName>
        <fullName evidence="2">Uncharacterized protein</fullName>
    </submittedName>
</protein>
<sequence>MAPSAFPHAPADDIDLLLSGLTTFHLDIPKPAPEPTASPPQSIYTSTPLSPTAPELRLLILHPGSPPTAPRCTFTRTYLTWPITYTLLHRARLARETHALAPKTLVPITIERTTTLIPSDLLGALTTLRQPDRPVPLFVPEICVNWADAREAEEAQWAEGEVYRRAGRVAVWLDEGQWEGGDVCLEVSYRAPDARVVVWVGGVGWLDVRVPEGGGLDGDAMVQ</sequence>
<organism evidence="2 3">
    <name type="scientific">Trichodelitschia bisporula</name>
    <dbReference type="NCBI Taxonomy" id="703511"/>
    <lineage>
        <taxon>Eukaryota</taxon>
        <taxon>Fungi</taxon>
        <taxon>Dikarya</taxon>
        <taxon>Ascomycota</taxon>
        <taxon>Pezizomycotina</taxon>
        <taxon>Dothideomycetes</taxon>
        <taxon>Dothideomycetes incertae sedis</taxon>
        <taxon>Phaeotrichales</taxon>
        <taxon>Phaeotrichaceae</taxon>
        <taxon>Trichodelitschia</taxon>
    </lineage>
</organism>